<comment type="subcellular location">
    <subcellularLocation>
        <location evidence="1">Nucleus</location>
    </subcellularLocation>
</comment>
<dbReference type="InterPro" id="IPR041024">
    <property type="entry name" value="Mcm6_C"/>
</dbReference>
<dbReference type="AlphaFoldDB" id="A0A7K7KLM9"/>
<keyword evidence="4" id="KW-0378">Hydrolase</keyword>
<evidence type="ECO:0000256" key="4">
    <source>
        <dbReference type="ARBA" id="ARBA00022806"/>
    </source>
</evidence>
<evidence type="ECO:0000256" key="1">
    <source>
        <dbReference type="ARBA" id="ARBA00004123"/>
    </source>
</evidence>
<feature type="domain" description="Mcm6 C-terminal winged-helix" evidence="7">
    <location>
        <begin position="73"/>
        <end position="176"/>
    </location>
</feature>
<evidence type="ECO:0000256" key="5">
    <source>
        <dbReference type="ARBA" id="ARBA00023242"/>
    </source>
</evidence>
<evidence type="ECO:0000256" key="6">
    <source>
        <dbReference type="SAM" id="MobiDB-lite"/>
    </source>
</evidence>
<evidence type="ECO:0000259" key="7">
    <source>
        <dbReference type="Pfam" id="PF18263"/>
    </source>
</evidence>
<dbReference type="GO" id="GO:0005634">
    <property type="term" value="C:nucleus"/>
    <property type="evidence" value="ECO:0007669"/>
    <property type="project" value="UniProtKB-SubCell"/>
</dbReference>
<evidence type="ECO:0000256" key="2">
    <source>
        <dbReference type="ARBA" id="ARBA00008010"/>
    </source>
</evidence>
<keyword evidence="5" id="KW-0539">Nucleus</keyword>
<keyword evidence="3" id="KW-0235">DNA replication</keyword>
<feature type="compositionally biased region" description="Basic and acidic residues" evidence="6">
    <location>
        <begin position="59"/>
        <end position="68"/>
    </location>
</feature>
<evidence type="ECO:0000256" key="3">
    <source>
        <dbReference type="ARBA" id="ARBA00022705"/>
    </source>
</evidence>
<dbReference type="EMBL" id="VZSO01000022">
    <property type="protein sequence ID" value="NWZ19406.1"/>
    <property type="molecule type" value="Genomic_DNA"/>
</dbReference>
<sequence length="180" mass="20837">PKHVKEAFRLLNKSIIRVETPDINLDQEDEQQMEDQEDQDGVNEPPAGVNGLVNGINGHSEDTNKDGAPKASLRLGFSEYRRISNLLVLHLRKAEEEEDDSSLKKSELINWYLKEIESEIESEEELINKKKIIERVIHRLTRYDHILIELSQSGLRGSREEETFDEDPYLVVNPNYLLED</sequence>
<evidence type="ECO:0000313" key="8">
    <source>
        <dbReference type="EMBL" id="NWZ19406.1"/>
    </source>
</evidence>
<keyword evidence="4" id="KW-0547">Nucleotide-binding</keyword>
<gene>
    <name evidence="8" type="primary">Mcm6_1</name>
    <name evidence="8" type="ORF">ASASCU_R00890</name>
</gene>
<comment type="caution">
    <text evidence="8">The sequence shown here is derived from an EMBL/GenBank/DDBJ whole genome shotgun (WGS) entry which is preliminary data.</text>
</comment>
<dbReference type="GO" id="GO:0006260">
    <property type="term" value="P:DNA replication"/>
    <property type="evidence" value="ECO:0007669"/>
    <property type="project" value="UniProtKB-KW"/>
</dbReference>
<reference evidence="8 9" key="1">
    <citation type="submission" date="2019-09" db="EMBL/GenBank/DDBJ databases">
        <title>Bird 10,000 Genomes (B10K) Project - Family phase.</title>
        <authorList>
            <person name="Zhang G."/>
        </authorList>
    </citation>
    <scope>NUCLEOTIDE SEQUENCE [LARGE SCALE GENOMIC DNA]</scope>
    <source>
        <strain evidence="8">OUT-0051</strain>
        <tissue evidence="8">Kidney</tissue>
    </source>
</reference>
<feature type="region of interest" description="Disordered" evidence="6">
    <location>
        <begin position="20"/>
        <end position="70"/>
    </location>
</feature>
<organism evidence="8 9">
    <name type="scientific">Asarcornis scutulata</name>
    <dbReference type="NCBI Taxonomy" id="75869"/>
    <lineage>
        <taxon>Eukaryota</taxon>
        <taxon>Metazoa</taxon>
        <taxon>Chordata</taxon>
        <taxon>Craniata</taxon>
        <taxon>Vertebrata</taxon>
        <taxon>Euteleostomi</taxon>
        <taxon>Archelosauria</taxon>
        <taxon>Archosauria</taxon>
        <taxon>Dinosauria</taxon>
        <taxon>Saurischia</taxon>
        <taxon>Theropoda</taxon>
        <taxon>Coelurosauria</taxon>
        <taxon>Aves</taxon>
        <taxon>Neognathae</taxon>
        <taxon>Galloanserae</taxon>
        <taxon>Anseriformes</taxon>
        <taxon>Anatidae</taxon>
        <taxon>Anatinae</taxon>
        <taxon>Asarcornis</taxon>
    </lineage>
</organism>
<dbReference type="FunFam" id="1.20.58.870:FF:000001">
    <property type="entry name" value="DNA helicase"/>
    <property type="match status" value="1"/>
</dbReference>
<feature type="compositionally biased region" description="Acidic residues" evidence="6">
    <location>
        <begin position="25"/>
        <end position="41"/>
    </location>
</feature>
<accession>A0A7K7KLM9</accession>
<protein>
    <submittedName>
        <fullName evidence="8">MCM6 factor</fullName>
    </submittedName>
</protein>
<comment type="similarity">
    <text evidence="2">Belongs to the MCM family.</text>
</comment>
<feature type="non-terminal residue" evidence="8">
    <location>
        <position position="1"/>
    </location>
</feature>
<dbReference type="Pfam" id="PF18263">
    <property type="entry name" value="WHD_MCM6"/>
    <property type="match status" value="1"/>
</dbReference>
<keyword evidence="9" id="KW-1185">Reference proteome</keyword>
<feature type="non-terminal residue" evidence="8">
    <location>
        <position position="180"/>
    </location>
</feature>
<dbReference type="Gene3D" id="1.20.58.870">
    <property type="match status" value="1"/>
</dbReference>
<keyword evidence="4" id="KW-0347">Helicase</keyword>
<evidence type="ECO:0000313" key="9">
    <source>
        <dbReference type="Proteomes" id="UP000525565"/>
    </source>
</evidence>
<keyword evidence="4" id="KW-0067">ATP-binding</keyword>
<dbReference type="GO" id="GO:0004386">
    <property type="term" value="F:helicase activity"/>
    <property type="evidence" value="ECO:0007669"/>
    <property type="project" value="UniProtKB-KW"/>
</dbReference>
<proteinExistence type="inferred from homology"/>
<name>A0A7K7KLM9_9AVES</name>
<dbReference type="Proteomes" id="UP000525565">
    <property type="component" value="Unassembled WGS sequence"/>
</dbReference>